<sequence length="158" mass="18573">MKRLSVYFIVVITLFTFLLLFVTKNNITSFFFTKKTEFSNYQVRKVSIGSHKYYLYIADSDIKRSQGLSNTKRLNTNEGMLFVFKTADKYGFWMKDMKYALDFIFLRNYHVIDIINNVTPQSFPKVYKPRFASDQVIELNAGQTSLNKIKIGDFISFD</sequence>
<proteinExistence type="predicted"/>
<dbReference type="PANTHER" id="PTHR37953:SF1">
    <property type="entry name" value="UPF0127 PROTEIN MJ1496"/>
    <property type="match status" value="1"/>
</dbReference>
<dbReference type="Pfam" id="PF02643">
    <property type="entry name" value="DUF192"/>
    <property type="match status" value="1"/>
</dbReference>
<keyword evidence="1" id="KW-1133">Transmembrane helix</keyword>
<reference evidence="2 3" key="1">
    <citation type="journal article" date="2016" name="Nat. Commun.">
        <title>Thousands of microbial genomes shed light on interconnected biogeochemical processes in an aquifer system.</title>
        <authorList>
            <person name="Anantharaman K."/>
            <person name="Brown C.T."/>
            <person name="Hug L.A."/>
            <person name="Sharon I."/>
            <person name="Castelle C.J."/>
            <person name="Probst A.J."/>
            <person name="Thomas B.C."/>
            <person name="Singh A."/>
            <person name="Wilkins M.J."/>
            <person name="Karaoz U."/>
            <person name="Brodie E.L."/>
            <person name="Williams K.H."/>
            <person name="Hubbard S.S."/>
            <person name="Banfield J.F."/>
        </authorList>
    </citation>
    <scope>NUCLEOTIDE SEQUENCE [LARGE SCALE GENOMIC DNA]</scope>
</reference>
<dbReference type="AlphaFoldDB" id="A0A1F7JP39"/>
<evidence type="ECO:0008006" key="4">
    <source>
        <dbReference type="Google" id="ProtNLM"/>
    </source>
</evidence>
<dbReference type="InterPro" id="IPR038695">
    <property type="entry name" value="Saro_0823-like_sf"/>
</dbReference>
<keyword evidence="1" id="KW-0472">Membrane</keyword>
<feature type="transmembrane region" description="Helical" evidence="1">
    <location>
        <begin position="6"/>
        <end position="23"/>
    </location>
</feature>
<keyword evidence="1" id="KW-0812">Transmembrane</keyword>
<accession>A0A1F7JP39</accession>
<organism evidence="2 3">
    <name type="scientific">Candidatus Roizmanbacteria bacterium RIFCSPLOWO2_02_FULL_38_10</name>
    <dbReference type="NCBI Taxonomy" id="1802074"/>
    <lineage>
        <taxon>Bacteria</taxon>
        <taxon>Candidatus Roizmaniibacteriota</taxon>
    </lineage>
</organism>
<evidence type="ECO:0000313" key="2">
    <source>
        <dbReference type="EMBL" id="OGK57371.1"/>
    </source>
</evidence>
<comment type="caution">
    <text evidence="2">The sequence shown here is derived from an EMBL/GenBank/DDBJ whole genome shotgun (WGS) entry which is preliminary data.</text>
</comment>
<dbReference type="STRING" id="1802074.A3J15_01370"/>
<dbReference type="InterPro" id="IPR003795">
    <property type="entry name" value="DUF192"/>
</dbReference>
<gene>
    <name evidence="2" type="ORF">A3J15_01370</name>
</gene>
<dbReference type="Gene3D" id="2.60.120.1140">
    <property type="entry name" value="Protein of unknown function DUF192"/>
    <property type="match status" value="1"/>
</dbReference>
<evidence type="ECO:0000313" key="3">
    <source>
        <dbReference type="Proteomes" id="UP000176376"/>
    </source>
</evidence>
<dbReference type="Proteomes" id="UP000176376">
    <property type="component" value="Unassembled WGS sequence"/>
</dbReference>
<dbReference type="EMBL" id="MGAY01000004">
    <property type="protein sequence ID" value="OGK57371.1"/>
    <property type="molecule type" value="Genomic_DNA"/>
</dbReference>
<evidence type="ECO:0000256" key="1">
    <source>
        <dbReference type="SAM" id="Phobius"/>
    </source>
</evidence>
<name>A0A1F7JP39_9BACT</name>
<dbReference type="PANTHER" id="PTHR37953">
    <property type="entry name" value="UPF0127 PROTEIN MJ1496"/>
    <property type="match status" value="1"/>
</dbReference>
<protein>
    <recommendedName>
        <fullName evidence="4">DUF192 domain-containing protein</fullName>
    </recommendedName>
</protein>